<dbReference type="RefSeq" id="WP_167210662.1">
    <property type="nucleotide sequence ID" value="NZ_CP050063.1"/>
</dbReference>
<dbReference type="Proteomes" id="UP000501802">
    <property type="component" value="Chromosome"/>
</dbReference>
<sequence length="45" mass="4984">MKKLISVALLAGVLTGNTMAQTMEMNKKTAREAYEALIKERSVNE</sequence>
<keyword evidence="3" id="KW-1185">Reference proteome</keyword>
<reference evidence="2 3" key="1">
    <citation type="submission" date="2020-03" db="EMBL/GenBank/DDBJ databases">
        <authorList>
            <person name="Kim M.K."/>
        </authorList>
    </citation>
    <scope>NUCLEOTIDE SEQUENCE [LARGE SCALE GENOMIC DNA]</scope>
    <source>
        <strain evidence="2 3">BT328</strain>
    </source>
</reference>
<feature type="chain" id="PRO_5026314887" evidence="1">
    <location>
        <begin position="21"/>
        <end position="45"/>
    </location>
</feature>
<protein>
    <submittedName>
        <fullName evidence="2">Uncharacterized protein</fullName>
    </submittedName>
</protein>
<accession>A0A6G9AQ85</accession>
<evidence type="ECO:0000313" key="2">
    <source>
        <dbReference type="EMBL" id="QIP14494.1"/>
    </source>
</evidence>
<organism evidence="2 3">
    <name type="scientific">Spirosoma aureum</name>
    <dbReference type="NCBI Taxonomy" id="2692134"/>
    <lineage>
        <taxon>Bacteria</taxon>
        <taxon>Pseudomonadati</taxon>
        <taxon>Bacteroidota</taxon>
        <taxon>Cytophagia</taxon>
        <taxon>Cytophagales</taxon>
        <taxon>Cytophagaceae</taxon>
        <taxon>Spirosoma</taxon>
    </lineage>
</organism>
<dbReference type="AlphaFoldDB" id="A0A6G9AQ85"/>
<dbReference type="KEGG" id="spib:G8759_18665"/>
<keyword evidence="1" id="KW-0732">Signal</keyword>
<evidence type="ECO:0000313" key="3">
    <source>
        <dbReference type="Proteomes" id="UP000501802"/>
    </source>
</evidence>
<proteinExistence type="predicted"/>
<gene>
    <name evidence="2" type="ORF">G8759_18665</name>
</gene>
<evidence type="ECO:0000256" key="1">
    <source>
        <dbReference type="SAM" id="SignalP"/>
    </source>
</evidence>
<feature type="signal peptide" evidence="1">
    <location>
        <begin position="1"/>
        <end position="20"/>
    </location>
</feature>
<name>A0A6G9AQ85_9BACT</name>
<dbReference type="EMBL" id="CP050063">
    <property type="protein sequence ID" value="QIP14494.1"/>
    <property type="molecule type" value="Genomic_DNA"/>
</dbReference>